<dbReference type="EMBL" id="CP013862">
    <property type="protein sequence ID" value="ALX49195.1"/>
    <property type="molecule type" value="Genomic_DNA"/>
</dbReference>
<protein>
    <recommendedName>
        <fullName evidence="4">DUF454 domain-containing protein</fullName>
    </recommendedName>
</protein>
<proteinExistence type="predicted"/>
<dbReference type="GO" id="GO:0005886">
    <property type="term" value="C:plasma membrane"/>
    <property type="evidence" value="ECO:0007669"/>
    <property type="project" value="TreeGrafter"/>
</dbReference>
<reference evidence="2 3" key="1">
    <citation type="submission" date="2016-01" db="EMBL/GenBank/DDBJ databases">
        <title>Complete genome sequence of strain Lentibacillus amyloliquefaciens LAM0015T isolated from saline sediment.</title>
        <authorList>
            <person name="Wang J.-L."/>
            <person name="He M.-X."/>
        </authorList>
    </citation>
    <scope>NUCLEOTIDE SEQUENCE [LARGE SCALE GENOMIC DNA]</scope>
    <source>
        <strain evidence="2 3">LAM0015</strain>
    </source>
</reference>
<accession>A0A0U3NRB9</accession>
<evidence type="ECO:0000313" key="3">
    <source>
        <dbReference type="Proteomes" id="UP000050331"/>
    </source>
</evidence>
<evidence type="ECO:0000313" key="2">
    <source>
        <dbReference type="EMBL" id="ALX49195.1"/>
    </source>
</evidence>
<organism evidence="2 3">
    <name type="scientific">Lentibacillus amyloliquefaciens</name>
    <dbReference type="NCBI Taxonomy" id="1472767"/>
    <lineage>
        <taxon>Bacteria</taxon>
        <taxon>Bacillati</taxon>
        <taxon>Bacillota</taxon>
        <taxon>Bacilli</taxon>
        <taxon>Bacillales</taxon>
        <taxon>Bacillaceae</taxon>
        <taxon>Lentibacillus</taxon>
    </lineage>
</organism>
<evidence type="ECO:0000256" key="1">
    <source>
        <dbReference type="SAM" id="Phobius"/>
    </source>
</evidence>
<dbReference type="PIRSF" id="PIRSF016789">
    <property type="entry name" value="DUF454"/>
    <property type="match status" value="1"/>
</dbReference>
<keyword evidence="1" id="KW-0812">Transmembrane</keyword>
<name>A0A0U3NRB9_9BACI</name>
<dbReference type="OrthoDB" id="345900at2"/>
<dbReference type="Pfam" id="PF04304">
    <property type="entry name" value="DUF454"/>
    <property type="match status" value="1"/>
</dbReference>
<dbReference type="Proteomes" id="UP000050331">
    <property type="component" value="Chromosome"/>
</dbReference>
<keyword evidence="1" id="KW-1133">Transmembrane helix</keyword>
<feature type="transmembrane region" description="Helical" evidence="1">
    <location>
        <begin position="7"/>
        <end position="29"/>
    </location>
</feature>
<dbReference type="KEGG" id="lao:AOX59_11735"/>
<dbReference type="PANTHER" id="PTHR35813:SF1">
    <property type="entry name" value="INNER MEMBRANE PROTEIN YBAN"/>
    <property type="match status" value="1"/>
</dbReference>
<dbReference type="RefSeq" id="WP_068445758.1">
    <property type="nucleotide sequence ID" value="NZ_CP013862.1"/>
</dbReference>
<dbReference type="PANTHER" id="PTHR35813">
    <property type="entry name" value="INNER MEMBRANE PROTEIN YBAN"/>
    <property type="match status" value="1"/>
</dbReference>
<keyword evidence="1" id="KW-0472">Membrane</keyword>
<dbReference type="STRING" id="1472767.AOX59_11735"/>
<evidence type="ECO:0008006" key="4">
    <source>
        <dbReference type="Google" id="ProtNLM"/>
    </source>
</evidence>
<feature type="transmembrane region" description="Helical" evidence="1">
    <location>
        <begin position="84"/>
        <end position="117"/>
    </location>
</feature>
<keyword evidence="3" id="KW-1185">Reference proteome</keyword>
<gene>
    <name evidence="2" type="ORF">AOX59_11735</name>
</gene>
<dbReference type="InterPro" id="IPR007401">
    <property type="entry name" value="DUF454"/>
</dbReference>
<dbReference type="AlphaFoldDB" id="A0A0U3NRB9"/>
<sequence>MQRIKKALLVIAGSISLGLGLLGIILPLLPTTPLLLLAAACYVRSSERLYDWLITNKYFGSYIRNYRNGKGIPLKAKVMGVSMIWLAMSYTILFVVPLLIVQILLFGIGAFFTWFILKQKTLRPSNRI</sequence>